<evidence type="ECO:0000256" key="3">
    <source>
        <dbReference type="ARBA" id="ARBA00022470"/>
    </source>
</evidence>
<reference evidence="11" key="1">
    <citation type="submission" date="2020-04" db="EMBL/GenBank/DDBJ databases">
        <authorList>
            <person name="Chiriac C."/>
            <person name="Salcher M."/>
            <person name="Ghai R."/>
            <person name="Kavagutti S V."/>
        </authorList>
    </citation>
    <scope>NUCLEOTIDE SEQUENCE</scope>
</reference>
<evidence type="ECO:0000256" key="10">
    <source>
        <dbReference type="ARBA" id="ARBA00023296"/>
    </source>
</evidence>
<gene>
    <name evidence="11" type="ORF">UFOVP401_15</name>
</gene>
<proteinExistence type="predicted"/>
<evidence type="ECO:0000256" key="7">
    <source>
        <dbReference type="ARBA" id="ARBA00022950"/>
    </source>
</evidence>
<keyword evidence="5" id="KW-1188">Viral release from host cell</keyword>
<keyword evidence="8" id="KW-1171">Viral genome ejection through host cell envelope</keyword>
<keyword evidence="3" id="KW-1244">Viral short tail ejection system</keyword>
<accession>A0A6J5MB23</accession>
<evidence type="ECO:0000256" key="5">
    <source>
        <dbReference type="ARBA" id="ARBA00022612"/>
    </source>
</evidence>
<evidence type="ECO:0000256" key="9">
    <source>
        <dbReference type="ARBA" id="ARBA00023219"/>
    </source>
</evidence>
<organism evidence="11">
    <name type="scientific">uncultured Caudovirales phage</name>
    <dbReference type="NCBI Taxonomy" id="2100421"/>
    <lineage>
        <taxon>Viruses</taxon>
        <taxon>Duplodnaviria</taxon>
        <taxon>Heunggongvirae</taxon>
        <taxon>Uroviricota</taxon>
        <taxon>Caudoviricetes</taxon>
        <taxon>Peduoviridae</taxon>
        <taxon>Maltschvirus</taxon>
        <taxon>Maltschvirus maltsch</taxon>
    </lineage>
</organism>
<dbReference type="GO" id="GO:0044423">
    <property type="term" value="C:virion component"/>
    <property type="evidence" value="ECO:0007669"/>
    <property type="project" value="UniProtKB-KW"/>
</dbReference>
<evidence type="ECO:0000256" key="8">
    <source>
        <dbReference type="ARBA" id="ARBA00023009"/>
    </source>
</evidence>
<keyword evidence="6" id="KW-0946">Virion</keyword>
<evidence type="ECO:0000256" key="1">
    <source>
        <dbReference type="ARBA" id="ARBA00003421"/>
    </source>
</evidence>
<comment type="function">
    <text evidence="1">Forms the portal vertex of the capsid. This portal plays critical roles in head assembly, genome packaging, neck/tail attachment, and genome ejection. The portal protein multimerizes as a single ring-shaped homododecamer arranged around a central channel.</text>
</comment>
<keyword evidence="9" id="KW-0231">Viral genome packaging</keyword>
<comment type="subcellular location">
    <subcellularLocation>
        <location evidence="2">Virion</location>
    </subcellularLocation>
</comment>
<dbReference type="GO" id="GO:0099002">
    <property type="term" value="P:symbiont genome ejection through host cell envelope, short tail mechanism"/>
    <property type="evidence" value="ECO:0007669"/>
    <property type="project" value="UniProtKB-KW"/>
</dbReference>
<keyword evidence="4" id="KW-1162">Viral penetration into host cytoplasm</keyword>
<protein>
    <submittedName>
        <fullName evidence="11">Head-to-tail connector protein, podovirus-type</fullName>
    </submittedName>
</protein>
<evidence type="ECO:0000256" key="6">
    <source>
        <dbReference type="ARBA" id="ARBA00022844"/>
    </source>
</evidence>
<keyword evidence="10" id="KW-1160">Virus entry into host cell</keyword>
<name>A0A6J5MB23_9CAUD</name>
<evidence type="ECO:0000313" key="11">
    <source>
        <dbReference type="EMBL" id="CAB4140909.1"/>
    </source>
</evidence>
<keyword evidence="7" id="KW-0118">Viral capsid assembly</keyword>
<sequence length="510" mass="56530">MAEMGKALYLNLETQRFSYLERARDCARLTLPHIFTDEGNQTASKFTTPWQSVGARGVNNLASALLLSLLPPNAPFFRFIIDPKAAKNLESLSPRAKAEAEQSLSEMERTVMKEIESQNIRVGLFEALKHLIIAGNVLIYLPDDGPMRVIRLDRYVIKRDPMGNVRKIVVKETVAPAMLPPEAAAIAKTCMCAHESTVDIYTCCYTLPDGKVEVHQKIGDTILPDSVSIYPAERNPFFALRMNRVDGEDYGRSYVEQYYGDLVALDSLSKSIVEAAAAMAKVLFLVNPVGTTRAKKLAQSQNGAIIEGNAADVTVLQVQKAADLSVALQTMNSINERMSYAFLLTEASIRNAERVTAEEIRLVTQSIERQLGGIYSLLSQEFQLPLVNRIIDRLTKAKKMPKINKNFITPTIVTGIDALGRGNDLNRLDIYLQGIAQILGPGGLQQYIDFREYMNRRAAALGIDTAGLVKTEEQIQAEQQAAMQQQMLQQMTPQAAQTMGNIVESQQTQQ</sequence>
<dbReference type="InterPro" id="IPR020991">
    <property type="entry name" value="Connector_podovirus"/>
</dbReference>
<evidence type="ECO:0000256" key="2">
    <source>
        <dbReference type="ARBA" id="ARBA00004328"/>
    </source>
</evidence>
<dbReference type="EMBL" id="LR796384">
    <property type="protein sequence ID" value="CAB4140909.1"/>
    <property type="molecule type" value="Genomic_DNA"/>
</dbReference>
<evidence type="ECO:0000256" key="4">
    <source>
        <dbReference type="ARBA" id="ARBA00022595"/>
    </source>
</evidence>
<dbReference type="Pfam" id="PF12236">
    <property type="entry name" value="Head-tail_con"/>
    <property type="match status" value="1"/>
</dbReference>